<name>A0ABN2UIC1_9MICC</name>
<dbReference type="RefSeq" id="WP_343957587.1">
    <property type="nucleotide sequence ID" value="NZ_BAAAMN010000029.1"/>
</dbReference>
<comment type="caution">
    <text evidence="6">The sequence shown here is derived from an EMBL/GenBank/DDBJ whole genome shotgun (WGS) entry which is preliminary data.</text>
</comment>
<keyword evidence="2 3" id="KW-0690">Ribosome biogenesis</keyword>
<comment type="subcellular location">
    <subcellularLocation>
        <location evidence="3">Cytoplasm</location>
    </subcellularLocation>
</comment>
<accession>A0ABN2UIC1</accession>
<evidence type="ECO:0000256" key="3">
    <source>
        <dbReference type="HAMAP-Rule" id="MF_01077"/>
    </source>
</evidence>
<dbReference type="HAMAP" id="MF_01077">
    <property type="entry name" value="RimP"/>
    <property type="match status" value="1"/>
</dbReference>
<dbReference type="SUPFAM" id="SSF75420">
    <property type="entry name" value="YhbC-like, N-terminal domain"/>
    <property type="match status" value="1"/>
</dbReference>
<dbReference type="InterPro" id="IPR028989">
    <property type="entry name" value="RimP_N"/>
</dbReference>
<dbReference type="InterPro" id="IPR003728">
    <property type="entry name" value="Ribosome_maturation_RimP"/>
</dbReference>
<dbReference type="Proteomes" id="UP001501461">
    <property type="component" value="Unassembled WGS sequence"/>
</dbReference>
<dbReference type="PANTHER" id="PTHR33867">
    <property type="entry name" value="RIBOSOME MATURATION FACTOR RIMP"/>
    <property type="match status" value="1"/>
</dbReference>
<evidence type="ECO:0000256" key="2">
    <source>
        <dbReference type="ARBA" id="ARBA00022517"/>
    </source>
</evidence>
<dbReference type="Pfam" id="PF02576">
    <property type="entry name" value="RimP_N"/>
    <property type="match status" value="1"/>
</dbReference>
<evidence type="ECO:0000313" key="6">
    <source>
        <dbReference type="EMBL" id="GAA2037109.1"/>
    </source>
</evidence>
<proteinExistence type="inferred from homology"/>
<evidence type="ECO:0000313" key="7">
    <source>
        <dbReference type="Proteomes" id="UP001501461"/>
    </source>
</evidence>
<feature type="compositionally biased region" description="Polar residues" evidence="4">
    <location>
        <begin position="1"/>
        <end position="17"/>
    </location>
</feature>
<reference evidence="6 7" key="1">
    <citation type="journal article" date="2019" name="Int. J. Syst. Evol. Microbiol.">
        <title>The Global Catalogue of Microorganisms (GCM) 10K type strain sequencing project: providing services to taxonomists for standard genome sequencing and annotation.</title>
        <authorList>
            <consortium name="The Broad Institute Genomics Platform"/>
            <consortium name="The Broad Institute Genome Sequencing Center for Infectious Disease"/>
            <person name="Wu L."/>
            <person name="Ma J."/>
        </authorList>
    </citation>
    <scope>NUCLEOTIDE SEQUENCE [LARGE SCALE GENOMIC DNA]</scope>
    <source>
        <strain evidence="6 7">JCM 13595</strain>
    </source>
</reference>
<evidence type="ECO:0000256" key="1">
    <source>
        <dbReference type="ARBA" id="ARBA00022490"/>
    </source>
</evidence>
<protein>
    <recommendedName>
        <fullName evidence="3">Ribosome maturation factor RimP</fullName>
    </recommendedName>
</protein>
<keyword evidence="7" id="KW-1185">Reference proteome</keyword>
<feature type="region of interest" description="Disordered" evidence="4">
    <location>
        <begin position="1"/>
        <end position="20"/>
    </location>
</feature>
<organism evidence="6 7">
    <name type="scientific">Yaniella flava</name>
    <dbReference type="NCBI Taxonomy" id="287930"/>
    <lineage>
        <taxon>Bacteria</taxon>
        <taxon>Bacillati</taxon>
        <taxon>Actinomycetota</taxon>
        <taxon>Actinomycetes</taxon>
        <taxon>Micrococcales</taxon>
        <taxon>Micrococcaceae</taxon>
        <taxon>Yaniella</taxon>
    </lineage>
</organism>
<gene>
    <name evidence="3" type="primary">rimP</name>
    <name evidence="6" type="ORF">GCM10009720_17130</name>
</gene>
<dbReference type="InterPro" id="IPR035956">
    <property type="entry name" value="RimP_N_sf"/>
</dbReference>
<comment type="function">
    <text evidence="3">Required for maturation of 30S ribosomal subunits.</text>
</comment>
<dbReference type="PANTHER" id="PTHR33867:SF1">
    <property type="entry name" value="RIBOSOME MATURATION FACTOR RIMP"/>
    <property type="match status" value="1"/>
</dbReference>
<keyword evidence="1 3" id="KW-0963">Cytoplasm</keyword>
<evidence type="ECO:0000256" key="4">
    <source>
        <dbReference type="SAM" id="MobiDB-lite"/>
    </source>
</evidence>
<comment type="similarity">
    <text evidence="3">Belongs to the RimP family.</text>
</comment>
<dbReference type="EMBL" id="BAAAMN010000029">
    <property type="protein sequence ID" value="GAA2037109.1"/>
    <property type="molecule type" value="Genomic_DNA"/>
</dbReference>
<feature type="domain" description="Ribosome maturation factor RimP N-terminal" evidence="5">
    <location>
        <begin position="32"/>
        <end position="113"/>
    </location>
</feature>
<sequence length="190" mass="20987">MASRPSFAQSLHESQPAVSELDPIERTELQALIGGIVEGHGLWCEEVLIEGTPGDRVVSVVIDRLEDQDDVIIDAITTVTRDVSEALDAQDEWIPELRPDDAYTLEVSTPGTDRPLVRRHHWEKNLGRIINVAIDGGEPVEAKIHSVHDDGVELTLITPGAKKGMPVKYSEPEHYGYEQLSNAVVQVQLK</sequence>
<dbReference type="Gene3D" id="3.30.300.70">
    <property type="entry name" value="RimP-like superfamily, N-terminal"/>
    <property type="match status" value="1"/>
</dbReference>
<evidence type="ECO:0000259" key="5">
    <source>
        <dbReference type="Pfam" id="PF02576"/>
    </source>
</evidence>